<dbReference type="Proteomes" id="UP000076502">
    <property type="component" value="Unassembled WGS sequence"/>
</dbReference>
<gene>
    <name evidence="2" type="ORF">WN55_07655</name>
</gene>
<feature type="compositionally biased region" description="Basic and acidic residues" evidence="1">
    <location>
        <begin position="10"/>
        <end position="32"/>
    </location>
</feature>
<sequence>MLVSNSAKGGNEKGGDWSTKEQKERGGDRLVDGGKCQECSVPNSIPGRWYPSQEEESTSLQEATLDSRDLQDSQKRPEAPTMDNNSRALDDSVREKKFLPLRYPGEAISDIES</sequence>
<name>A0A154P7D4_DUFNO</name>
<dbReference type="EMBL" id="KQ434823">
    <property type="protein sequence ID" value="KZC07244.1"/>
    <property type="molecule type" value="Genomic_DNA"/>
</dbReference>
<evidence type="ECO:0000256" key="1">
    <source>
        <dbReference type="SAM" id="MobiDB-lite"/>
    </source>
</evidence>
<keyword evidence="3" id="KW-1185">Reference proteome</keyword>
<proteinExistence type="predicted"/>
<protein>
    <submittedName>
        <fullName evidence="2">Uncharacterized protein</fullName>
    </submittedName>
</protein>
<evidence type="ECO:0000313" key="2">
    <source>
        <dbReference type="EMBL" id="KZC07244.1"/>
    </source>
</evidence>
<dbReference type="AlphaFoldDB" id="A0A154P7D4"/>
<evidence type="ECO:0000313" key="3">
    <source>
        <dbReference type="Proteomes" id="UP000076502"/>
    </source>
</evidence>
<reference evidence="2 3" key="1">
    <citation type="submission" date="2015-07" db="EMBL/GenBank/DDBJ databases">
        <title>The genome of Dufourea novaeangliae.</title>
        <authorList>
            <person name="Pan H."/>
            <person name="Kapheim K."/>
        </authorList>
    </citation>
    <scope>NUCLEOTIDE SEQUENCE [LARGE SCALE GENOMIC DNA]</scope>
    <source>
        <strain evidence="2">0120121106</strain>
        <tissue evidence="2">Whole body</tissue>
    </source>
</reference>
<feature type="compositionally biased region" description="Basic and acidic residues" evidence="1">
    <location>
        <begin position="65"/>
        <end position="78"/>
    </location>
</feature>
<accession>A0A154P7D4</accession>
<feature type="region of interest" description="Disordered" evidence="1">
    <location>
        <begin position="1"/>
        <end position="96"/>
    </location>
</feature>
<organism evidence="2 3">
    <name type="scientific">Dufourea novaeangliae</name>
    <name type="common">Sweat bee</name>
    <dbReference type="NCBI Taxonomy" id="178035"/>
    <lineage>
        <taxon>Eukaryota</taxon>
        <taxon>Metazoa</taxon>
        <taxon>Ecdysozoa</taxon>
        <taxon>Arthropoda</taxon>
        <taxon>Hexapoda</taxon>
        <taxon>Insecta</taxon>
        <taxon>Pterygota</taxon>
        <taxon>Neoptera</taxon>
        <taxon>Endopterygota</taxon>
        <taxon>Hymenoptera</taxon>
        <taxon>Apocrita</taxon>
        <taxon>Aculeata</taxon>
        <taxon>Apoidea</taxon>
        <taxon>Anthophila</taxon>
        <taxon>Halictidae</taxon>
        <taxon>Rophitinae</taxon>
        <taxon>Dufourea</taxon>
    </lineage>
</organism>